<dbReference type="InterPro" id="IPR013087">
    <property type="entry name" value="Znf_C2H2_type"/>
</dbReference>
<dbReference type="GO" id="GO:0003700">
    <property type="term" value="F:DNA-binding transcription factor activity"/>
    <property type="evidence" value="ECO:0007669"/>
    <property type="project" value="InterPro"/>
</dbReference>
<evidence type="ECO:0000256" key="5">
    <source>
        <dbReference type="ARBA" id="ARBA00024345"/>
    </source>
</evidence>
<gene>
    <name evidence="9" type="ORF">BCV71DRAFT_81323</name>
</gene>
<feature type="compositionally biased region" description="Polar residues" evidence="7">
    <location>
        <begin position="516"/>
        <end position="535"/>
    </location>
</feature>
<dbReference type="GO" id="GO:1990526">
    <property type="term" value="C:Ste12p-Dig1p-Dig2p complex"/>
    <property type="evidence" value="ECO:0007669"/>
    <property type="project" value="TreeGrafter"/>
</dbReference>
<feature type="compositionally biased region" description="Low complexity" evidence="7">
    <location>
        <begin position="536"/>
        <end position="556"/>
    </location>
</feature>
<dbReference type="Pfam" id="PF02200">
    <property type="entry name" value="STE"/>
    <property type="match status" value="1"/>
</dbReference>
<name>A0A1X0S8H8_RHIZD</name>
<dbReference type="Gene3D" id="3.30.160.60">
    <property type="entry name" value="Classic Zinc Finger"/>
    <property type="match status" value="1"/>
</dbReference>
<accession>A0A1X0S8H8</accession>
<feature type="region of interest" description="Disordered" evidence="7">
    <location>
        <begin position="516"/>
        <end position="556"/>
    </location>
</feature>
<dbReference type="Proteomes" id="UP000242381">
    <property type="component" value="Unassembled WGS sequence"/>
</dbReference>
<dbReference type="GO" id="GO:0008270">
    <property type="term" value="F:zinc ion binding"/>
    <property type="evidence" value="ECO:0007669"/>
    <property type="project" value="UniProtKB-KW"/>
</dbReference>
<evidence type="ECO:0000313" key="9">
    <source>
        <dbReference type="EMBL" id="ORE20574.1"/>
    </source>
</evidence>
<evidence type="ECO:0000256" key="1">
    <source>
        <dbReference type="ARBA" id="ARBA00004123"/>
    </source>
</evidence>
<keyword evidence="3" id="KW-0804">Transcription</keyword>
<dbReference type="PANTHER" id="PTHR47427">
    <property type="entry name" value="PROTEIN STE12"/>
    <property type="match status" value="1"/>
</dbReference>
<dbReference type="VEuPathDB" id="FungiDB:BCV72DRAFT_235765"/>
<evidence type="ECO:0000256" key="7">
    <source>
        <dbReference type="SAM" id="MobiDB-lite"/>
    </source>
</evidence>
<dbReference type="AlphaFoldDB" id="A0A1X0S8H8"/>
<dbReference type="PROSITE" id="PS50157">
    <property type="entry name" value="ZINC_FINGER_C2H2_2"/>
    <property type="match status" value="1"/>
</dbReference>
<dbReference type="OMA" id="EENIMIR"/>
<evidence type="ECO:0000256" key="4">
    <source>
        <dbReference type="ARBA" id="ARBA00023242"/>
    </source>
</evidence>
<keyword evidence="6" id="KW-0862">Zinc</keyword>
<feature type="region of interest" description="Disordered" evidence="7">
    <location>
        <begin position="1"/>
        <end position="28"/>
    </location>
</feature>
<evidence type="ECO:0000256" key="2">
    <source>
        <dbReference type="ARBA" id="ARBA00023015"/>
    </source>
</evidence>
<feature type="domain" description="C2H2-type" evidence="8">
    <location>
        <begin position="449"/>
        <end position="477"/>
    </location>
</feature>
<proteinExistence type="inferred from homology"/>
<feature type="region of interest" description="Disordered" evidence="7">
    <location>
        <begin position="318"/>
        <end position="382"/>
    </location>
</feature>
<dbReference type="InterPro" id="IPR003120">
    <property type="entry name" value="Ste12"/>
</dbReference>
<comment type="subcellular location">
    <subcellularLocation>
        <location evidence="1">Nucleus</location>
    </subcellularLocation>
</comment>
<dbReference type="EMBL" id="KV921292">
    <property type="protein sequence ID" value="ORE20574.1"/>
    <property type="molecule type" value="Genomic_DNA"/>
</dbReference>
<comment type="similarity">
    <text evidence="5">Belongs to the STE12 transcription factor family.</text>
</comment>
<evidence type="ECO:0000313" key="10">
    <source>
        <dbReference type="Proteomes" id="UP000242381"/>
    </source>
</evidence>
<sequence>MLNSKPYTKKKPSDKNNSNPLGSASYGLPAPTEENIMIRQTQIDEMKLFFATAPHQWETNKFIKRFHLPNGESISCVLWDNVFFISGTDIVRSLTFRFHAFGRPVINPKKFEEGIFSDLRNLKPGHDARLEDPKSELLDILYKNNCIRTQKKQKVFYWFSVPHDRLFLDALERDLKREKMGLESTTRAIAEPAASLSLDSTQELFDELRKSMSLVKTPLTNSLSMNQVTPKNEDPWPTRLTIKRSRVNSVPASLGQQQKHQLAAHREYRLKSIEKDYLEPISSAVNQLDINRSSRSLDLKKQKAIFGSLSLFDGSPAYKQRRRRTVSSTQSSPSLHSAGGPDRVRRHDKCHHPTPAPSSINFSRVPSFGNPPPRKSTNSGQSRLAMAAYKAGLTQTLPSATLHEYHQQQQHPMDWRSSSSTSSTATTATASVDFYPSPCQQHLEPVHMFTCHLCGKCFAQSENLEEHHRLEHSADMNTSITAMIDDKDDDDDDSHIKDNSHYSSFIIHQDYPHASNSTTSTQDSFFHSPPGKSNLTGTTTTTTTTMTTTTTTTTTTTRKAIKTGHVHDTGTSPEPVASWPTLALDEKPFIDIDFQMQDVTNRDDCLFSVYNNNNNNNSNHKHDCMYNPIISSTSSINSLTHEENDASSSLASSPTDPFHSMTLFSPFKPIFQEQEEQQQQQFSFDDYYYYAPYTMDAYYHHHLYTPLNDMNFVFSA</sequence>
<evidence type="ECO:0000259" key="8">
    <source>
        <dbReference type="PROSITE" id="PS50157"/>
    </source>
</evidence>
<dbReference type="PANTHER" id="PTHR47427:SF1">
    <property type="entry name" value="PROTEIN STE12"/>
    <property type="match status" value="1"/>
</dbReference>
<dbReference type="PROSITE" id="PS00028">
    <property type="entry name" value="ZINC_FINGER_C2H2_1"/>
    <property type="match status" value="1"/>
</dbReference>
<reference evidence="9 10" key="1">
    <citation type="journal article" date="2016" name="Proc. Natl. Acad. Sci. U.S.A.">
        <title>Lipid metabolic changes in an early divergent fungus govern the establishment of a mutualistic symbiosis with endobacteria.</title>
        <authorList>
            <person name="Lastovetsky O.A."/>
            <person name="Gaspar M.L."/>
            <person name="Mondo S.J."/>
            <person name="LaButti K.M."/>
            <person name="Sandor L."/>
            <person name="Grigoriev I.V."/>
            <person name="Henry S.A."/>
            <person name="Pawlowska T.E."/>
        </authorList>
    </citation>
    <scope>NUCLEOTIDE SEQUENCE [LARGE SCALE GENOMIC DNA]</scope>
    <source>
        <strain evidence="9 10">ATCC 11559</strain>
    </source>
</reference>
<keyword evidence="6" id="KW-0863">Zinc-finger</keyword>
<dbReference type="SMART" id="SM00424">
    <property type="entry name" value="STE"/>
    <property type="match status" value="1"/>
</dbReference>
<organism evidence="9 10">
    <name type="scientific">Rhizopus microsporus</name>
    <dbReference type="NCBI Taxonomy" id="58291"/>
    <lineage>
        <taxon>Eukaryota</taxon>
        <taxon>Fungi</taxon>
        <taxon>Fungi incertae sedis</taxon>
        <taxon>Mucoromycota</taxon>
        <taxon>Mucoromycotina</taxon>
        <taxon>Mucoromycetes</taxon>
        <taxon>Mucorales</taxon>
        <taxon>Mucorineae</taxon>
        <taxon>Rhizopodaceae</taxon>
        <taxon>Rhizopus</taxon>
    </lineage>
</organism>
<dbReference type="InterPro" id="IPR052127">
    <property type="entry name" value="STE12_transcription_factor"/>
</dbReference>
<dbReference type="GO" id="GO:0005634">
    <property type="term" value="C:nucleus"/>
    <property type="evidence" value="ECO:0007669"/>
    <property type="project" value="UniProtKB-SubCell"/>
</dbReference>
<evidence type="ECO:0000256" key="6">
    <source>
        <dbReference type="PROSITE-ProRule" id="PRU00042"/>
    </source>
</evidence>
<evidence type="ECO:0000256" key="3">
    <source>
        <dbReference type="ARBA" id="ARBA00023163"/>
    </source>
</evidence>
<keyword evidence="6" id="KW-0479">Metal-binding</keyword>
<keyword evidence="4" id="KW-0539">Nucleus</keyword>
<dbReference type="GO" id="GO:1990527">
    <property type="term" value="C:Tec1p-Ste12p-Dig1p complex"/>
    <property type="evidence" value="ECO:0007669"/>
    <property type="project" value="TreeGrafter"/>
</dbReference>
<keyword evidence="2" id="KW-0805">Transcription regulation</keyword>
<protein>
    <submittedName>
        <fullName evidence="9">STE-domain-containing protein</fullName>
    </submittedName>
</protein>